<gene>
    <name evidence="4 9" type="primary">truA</name>
    <name evidence="9" type="ORF">H8718_03725</name>
</gene>
<evidence type="ECO:0000256" key="7">
    <source>
        <dbReference type="RuleBase" id="RU003792"/>
    </source>
</evidence>
<dbReference type="FunFam" id="3.30.70.580:FF:000001">
    <property type="entry name" value="tRNA pseudouridine synthase A"/>
    <property type="match status" value="1"/>
</dbReference>
<feature type="domain" description="Pseudouridine synthase I TruA alpha/beta" evidence="8">
    <location>
        <begin position="8"/>
        <end position="106"/>
    </location>
</feature>
<evidence type="ECO:0000259" key="8">
    <source>
        <dbReference type="Pfam" id="PF01416"/>
    </source>
</evidence>
<dbReference type="AlphaFoldDB" id="A0A926EHQ3"/>
<dbReference type="InterPro" id="IPR001406">
    <property type="entry name" value="PsdUridine_synth_TruA"/>
</dbReference>
<evidence type="ECO:0000256" key="3">
    <source>
        <dbReference type="ARBA" id="ARBA00023235"/>
    </source>
</evidence>
<dbReference type="InterPro" id="IPR020094">
    <property type="entry name" value="TruA/RsuA/RluB/E/F_N"/>
</dbReference>
<evidence type="ECO:0000256" key="4">
    <source>
        <dbReference type="HAMAP-Rule" id="MF_00171"/>
    </source>
</evidence>
<name>A0A926EHQ3_9FIRM</name>
<proteinExistence type="inferred from homology"/>
<dbReference type="SUPFAM" id="SSF55120">
    <property type="entry name" value="Pseudouridine synthase"/>
    <property type="match status" value="1"/>
</dbReference>
<dbReference type="HAMAP" id="MF_00171">
    <property type="entry name" value="TruA"/>
    <property type="match status" value="1"/>
</dbReference>
<keyword evidence="2 4" id="KW-0819">tRNA processing</keyword>
<feature type="domain" description="Pseudouridine synthase I TruA alpha/beta" evidence="8">
    <location>
        <begin position="145"/>
        <end position="246"/>
    </location>
</feature>
<dbReference type="NCBIfam" id="TIGR00071">
    <property type="entry name" value="hisT_truA"/>
    <property type="match status" value="1"/>
</dbReference>
<sequence>MYNYKMSIAYDGTKYLGWQIQSNQPLKTIQGKLQHILSILFNEDIQVIASGRTDAGVHAKKQVANFHTTSYKSCDEILSYLRQYLPCDIAVTEIKEASERFHARYNCLTKRYGYYIDTQFMPDPFKVRYAYHVADPLNMDKMKEASTYLIGTHDFKSFTSMKNKKKSTIKCIHSIEFEPTSSGFVIYYHGNGFLQHMVRILTGTLLEVGLGHLEPNAIPKILEARTRAIAGPTAPSHALFLEEAIY</sequence>
<dbReference type="PANTHER" id="PTHR11142:SF22">
    <property type="entry name" value="TRNA PSEUDOURIDINE SYNTHASE A 2"/>
    <property type="match status" value="1"/>
</dbReference>
<organism evidence="9 10">
    <name type="scientific">Zhenhengia yiwuensis</name>
    <dbReference type="NCBI Taxonomy" id="2763666"/>
    <lineage>
        <taxon>Bacteria</taxon>
        <taxon>Bacillati</taxon>
        <taxon>Bacillota</taxon>
        <taxon>Clostridia</taxon>
        <taxon>Lachnospirales</taxon>
        <taxon>Lachnospiraceae</taxon>
        <taxon>Zhenhengia</taxon>
    </lineage>
</organism>
<dbReference type="GO" id="GO:0003723">
    <property type="term" value="F:RNA binding"/>
    <property type="evidence" value="ECO:0007669"/>
    <property type="project" value="InterPro"/>
</dbReference>
<comment type="subunit">
    <text evidence="4">Homodimer.</text>
</comment>
<dbReference type="GO" id="GO:0031119">
    <property type="term" value="P:tRNA pseudouridine synthesis"/>
    <property type="evidence" value="ECO:0007669"/>
    <property type="project" value="UniProtKB-UniRule"/>
</dbReference>
<comment type="catalytic activity">
    <reaction evidence="4 7">
        <text>uridine(38/39/40) in tRNA = pseudouridine(38/39/40) in tRNA</text>
        <dbReference type="Rhea" id="RHEA:22376"/>
        <dbReference type="Rhea" id="RHEA-COMP:10085"/>
        <dbReference type="Rhea" id="RHEA-COMP:10087"/>
        <dbReference type="ChEBI" id="CHEBI:65314"/>
        <dbReference type="ChEBI" id="CHEBI:65315"/>
        <dbReference type="EC" id="5.4.99.12"/>
    </reaction>
</comment>
<dbReference type="GO" id="GO:0160147">
    <property type="term" value="F:tRNA pseudouridine(38-40) synthase activity"/>
    <property type="evidence" value="ECO:0007669"/>
    <property type="project" value="UniProtKB-EC"/>
</dbReference>
<dbReference type="InterPro" id="IPR020095">
    <property type="entry name" value="PsdUridine_synth_TruA_C"/>
</dbReference>
<dbReference type="EC" id="5.4.99.12" evidence="4"/>
<dbReference type="Gene3D" id="3.30.70.660">
    <property type="entry name" value="Pseudouridine synthase I, catalytic domain, C-terminal subdomain"/>
    <property type="match status" value="1"/>
</dbReference>
<evidence type="ECO:0000256" key="1">
    <source>
        <dbReference type="ARBA" id="ARBA00009375"/>
    </source>
</evidence>
<dbReference type="CDD" id="cd02570">
    <property type="entry name" value="PseudoU_synth_EcTruA"/>
    <property type="match status" value="1"/>
</dbReference>
<keyword evidence="10" id="KW-1185">Reference proteome</keyword>
<feature type="active site" description="Nucleophile" evidence="4 5">
    <location>
        <position position="54"/>
    </location>
</feature>
<dbReference type="PANTHER" id="PTHR11142">
    <property type="entry name" value="PSEUDOURIDYLATE SYNTHASE"/>
    <property type="match status" value="1"/>
</dbReference>
<dbReference type="Gene3D" id="3.30.70.580">
    <property type="entry name" value="Pseudouridine synthase I, catalytic domain, N-terminal subdomain"/>
    <property type="match status" value="1"/>
</dbReference>
<dbReference type="PIRSF" id="PIRSF001430">
    <property type="entry name" value="tRNA_psdUrid_synth"/>
    <property type="match status" value="1"/>
</dbReference>
<comment type="caution">
    <text evidence="4">Lacks conserved residue(s) required for the propagation of feature annotation.</text>
</comment>
<dbReference type="Proteomes" id="UP000655830">
    <property type="component" value="Unassembled WGS sequence"/>
</dbReference>
<accession>A0A926EHQ3</accession>
<evidence type="ECO:0000256" key="6">
    <source>
        <dbReference type="PIRSR" id="PIRSR001430-2"/>
    </source>
</evidence>
<dbReference type="RefSeq" id="WP_177670172.1">
    <property type="nucleotide sequence ID" value="NZ_JACRSY010000004.1"/>
</dbReference>
<feature type="binding site" evidence="4 6">
    <location>
        <position position="112"/>
    </location>
    <ligand>
        <name>substrate</name>
    </ligand>
</feature>
<keyword evidence="3 4" id="KW-0413">Isomerase</keyword>
<dbReference type="InterPro" id="IPR020097">
    <property type="entry name" value="PsdUridine_synth_TruA_a/b_dom"/>
</dbReference>
<evidence type="ECO:0000256" key="5">
    <source>
        <dbReference type="PIRSR" id="PIRSR001430-1"/>
    </source>
</evidence>
<evidence type="ECO:0000313" key="9">
    <source>
        <dbReference type="EMBL" id="MBC8578637.1"/>
    </source>
</evidence>
<evidence type="ECO:0000313" key="10">
    <source>
        <dbReference type="Proteomes" id="UP000655830"/>
    </source>
</evidence>
<protein>
    <recommendedName>
        <fullName evidence="4">tRNA pseudouridine synthase A</fullName>
        <ecNumber evidence="4">5.4.99.12</ecNumber>
    </recommendedName>
    <alternativeName>
        <fullName evidence="4">tRNA pseudouridine(38-40) synthase</fullName>
    </alternativeName>
    <alternativeName>
        <fullName evidence="4">tRNA pseudouridylate synthase I</fullName>
    </alternativeName>
    <alternativeName>
        <fullName evidence="4">tRNA-uridine isomerase I</fullName>
    </alternativeName>
</protein>
<dbReference type="Pfam" id="PF01416">
    <property type="entry name" value="PseudoU_synth_1"/>
    <property type="match status" value="2"/>
</dbReference>
<comment type="caution">
    <text evidence="9">The sequence shown here is derived from an EMBL/GenBank/DDBJ whole genome shotgun (WGS) entry which is preliminary data.</text>
</comment>
<dbReference type="EMBL" id="JACRSY010000004">
    <property type="protein sequence ID" value="MBC8578637.1"/>
    <property type="molecule type" value="Genomic_DNA"/>
</dbReference>
<reference evidence="9" key="1">
    <citation type="submission" date="2020-08" db="EMBL/GenBank/DDBJ databases">
        <title>Genome public.</title>
        <authorList>
            <person name="Liu C."/>
            <person name="Sun Q."/>
        </authorList>
    </citation>
    <scope>NUCLEOTIDE SEQUENCE</scope>
    <source>
        <strain evidence="9">NSJ-12</strain>
    </source>
</reference>
<evidence type="ECO:0000256" key="2">
    <source>
        <dbReference type="ARBA" id="ARBA00022694"/>
    </source>
</evidence>
<comment type="similarity">
    <text evidence="1 4 7">Belongs to the tRNA pseudouridine synthase TruA family.</text>
</comment>
<comment type="function">
    <text evidence="4">Formation of pseudouridine at positions 38, 39 and 40 in the anticodon stem and loop of transfer RNAs.</text>
</comment>
<dbReference type="InterPro" id="IPR020103">
    <property type="entry name" value="PsdUridine_synth_cat_dom_sf"/>
</dbReference>